<dbReference type="AlphaFoldDB" id="D2W2B9"/>
<reference evidence="2 3" key="1">
    <citation type="journal article" date="2010" name="Cell">
        <title>The genome of Naegleria gruberi illuminates early eukaryotic versatility.</title>
        <authorList>
            <person name="Fritz-Laylin L.K."/>
            <person name="Prochnik S.E."/>
            <person name="Ginger M.L."/>
            <person name="Dacks J.B."/>
            <person name="Carpenter M.L."/>
            <person name="Field M.C."/>
            <person name="Kuo A."/>
            <person name="Paredez A."/>
            <person name="Chapman J."/>
            <person name="Pham J."/>
            <person name="Shu S."/>
            <person name="Neupane R."/>
            <person name="Cipriano M."/>
            <person name="Mancuso J."/>
            <person name="Tu H."/>
            <person name="Salamov A."/>
            <person name="Lindquist E."/>
            <person name="Shapiro H."/>
            <person name="Lucas S."/>
            <person name="Grigoriev I.V."/>
            <person name="Cande W.Z."/>
            <person name="Fulton C."/>
            <person name="Rokhsar D.S."/>
            <person name="Dawson S.C."/>
        </authorList>
    </citation>
    <scope>NUCLEOTIDE SEQUENCE [LARGE SCALE GENOMIC DNA]</scope>
    <source>
        <strain evidence="2 3">NEG-M</strain>
    </source>
</reference>
<accession>D2W2B9</accession>
<gene>
    <name evidence="2" type="ORF">NAEGRDRAFT_75534</name>
</gene>
<dbReference type="GeneID" id="8862975"/>
<dbReference type="VEuPathDB" id="AmoebaDB:NAEGRDRAFT_75534"/>
<feature type="compositionally biased region" description="Acidic residues" evidence="1">
    <location>
        <begin position="60"/>
        <end position="86"/>
    </location>
</feature>
<organism evidence="3">
    <name type="scientific">Naegleria gruberi</name>
    <name type="common">Amoeba</name>
    <dbReference type="NCBI Taxonomy" id="5762"/>
    <lineage>
        <taxon>Eukaryota</taxon>
        <taxon>Discoba</taxon>
        <taxon>Heterolobosea</taxon>
        <taxon>Tetramitia</taxon>
        <taxon>Eutetramitia</taxon>
        <taxon>Vahlkampfiidae</taxon>
        <taxon>Naegleria</taxon>
    </lineage>
</organism>
<dbReference type="RefSeq" id="XP_002669543.1">
    <property type="nucleotide sequence ID" value="XM_002669497.1"/>
</dbReference>
<sequence length="652" mass="77465">MPCDTNNDASDTVASAPASFMYEEITCNELLLLHSYNSQIKKWIKTDAHENTHEFYMEREDSDDDDDDEDDEDYVEDNQVDDEEKVDNEKNLFERRMIFNSVRGRTTELGYLDPCDDYHIREYNDDWGRVEEVEEINIGLFYNHLSNENFVEEREKFTYEWKDNILCFRIMPYDFDSLGKYDMMKVIGEIENENYAKQFVEEQIEYTKSPETKVNYMEFVNNHAIVSVFDYLDTCFLLKTCSKVSSEWHKMLFYNSHIQNHIFKGRLLDLFDGQFDHLSRLNEFYNLNWLETYLMSGAFVFEMFQEGLLGQLEHFAHLNAVEVEQFFYIVLKLDPLPHLVDDLKDDHPLINRLKLLPPKRVLFSVNTLPEVKRMVFKRGFLTHLLSVEDNCDPEVVMEKILMAKCVIPIQDCEFSVDFKKGISLYDEFLKELSSKLLSFRIPSKKTDSELDWAANCLCEMREKASYFIHNIIPAHPFTKLCVDDDILIGLHLLLLDNIYSKIDFLTNIPILNFLELLENRKRNELTNIKSLLPEKFQSNLFEMMLQEPSPYQFTSDSLTPFNQPSNLLEFLTEHVIEPSEIYQENRKFSEWIDRDIEEYLKFIKTFHTKSITPPKHVDMLFHFHMLHPNNYMPDCLRIARSIKNHKFNFIKN</sequence>
<evidence type="ECO:0000313" key="3">
    <source>
        <dbReference type="Proteomes" id="UP000006671"/>
    </source>
</evidence>
<dbReference type="Proteomes" id="UP000006671">
    <property type="component" value="Unassembled WGS sequence"/>
</dbReference>
<protein>
    <submittedName>
        <fullName evidence="2">Predicted protein</fullName>
    </submittedName>
</protein>
<evidence type="ECO:0000256" key="1">
    <source>
        <dbReference type="SAM" id="MobiDB-lite"/>
    </source>
</evidence>
<dbReference type="KEGG" id="ngr:NAEGRDRAFT_75534"/>
<keyword evidence="3" id="KW-1185">Reference proteome</keyword>
<dbReference type="InParanoid" id="D2W2B9"/>
<dbReference type="EMBL" id="GG738925">
    <property type="protein sequence ID" value="EFC36799.1"/>
    <property type="molecule type" value="Genomic_DNA"/>
</dbReference>
<name>D2W2B9_NAEGR</name>
<proteinExistence type="predicted"/>
<feature type="region of interest" description="Disordered" evidence="1">
    <location>
        <begin position="57"/>
        <end position="87"/>
    </location>
</feature>
<evidence type="ECO:0000313" key="2">
    <source>
        <dbReference type="EMBL" id="EFC36799.1"/>
    </source>
</evidence>